<dbReference type="InterPro" id="IPR013154">
    <property type="entry name" value="ADH-like_N"/>
</dbReference>
<dbReference type="InterPro" id="IPR011032">
    <property type="entry name" value="GroES-like_sf"/>
</dbReference>
<dbReference type="InterPro" id="IPR036291">
    <property type="entry name" value="NAD(P)-bd_dom_sf"/>
</dbReference>
<dbReference type="SUPFAM" id="SSF50129">
    <property type="entry name" value="GroES-like"/>
    <property type="match status" value="1"/>
</dbReference>
<evidence type="ECO:0000313" key="4">
    <source>
        <dbReference type="EMBL" id="EHK18014.1"/>
    </source>
</evidence>
<dbReference type="InterPro" id="IPR020843">
    <property type="entry name" value="ER"/>
</dbReference>
<dbReference type="AlphaFoldDB" id="G9N5G9"/>
<protein>
    <recommendedName>
        <fullName evidence="3">Enoyl reductase (ER) domain-containing protein</fullName>
    </recommendedName>
</protein>
<dbReference type="PANTHER" id="PTHR45348:SF2">
    <property type="entry name" value="ZINC-TYPE ALCOHOL DEHYDROGENASE-LIKE PROTEIN C2E1P3.01"/>
    <property type="match status" value="1"/>
</dbReference>
<dbReference type="PANTHER" id="PTHR45348">
    <property type="entry name" value="HYPOTHETICAL OXIDOREDUCTASE (EUROFUNG)"/>
    <property type="match status" value="1"/>
</dbReference>
<dbReference type="InterPro" id="IPR013149">
    <property type="entry name" value="ADH-like_C"/>
</dbReference>
<feature type="domain" description="Enoyl reductase (ER)" evidence="3">
    <location>
        <begin position="11"/>
        <end position="282"/>
    </location>
</feature>
<dbReference type="Pfam" id="PF00107">
    <property type="entry name" value="ADH_zinc_N"/>
    <property type="match status" value="1"/>
</dbReference>
<keyword evidence="2" id="KW-0560">Oxidoreductase</keyword>
<dbReference type="EMBL" id="ABDF02000087">
    <property type="protein sequence ID" value="EHK18014.1"/>
    <property type="molecule type" value="Genomic_DNA"/>
</dbReference>
<dbReference type="SUPFAM" id="SSF51735">
    <property type="entry name" value="NAD(P)-binding Rossmann-fold domains"/>
    <property type="match status" value="1"/>
</dbReference>
<dbReference type="STRING" id="413071.G9N5G9"/>
<dbReference type="VEuPathDB" id="FungiDB:TRIVIDRAFT_204945"/>
<dbReference type="Proteomes" id="UP000007115">
    <property type="component" value="Unassembled WGS sequence"/>
</dbReference>
<proteinExistence type="inferred from homology"/>
<organism evidence="4 5">
    <name type="scientific">Hypocrea virens (strain Gv29-8 / FGSC 10586)</name>
    <name type="common">Gliocladium virens</name>
    <name type="synonym">Trichoderma virens</name>
    <dbReference type="NCBI Taxonomy" id="413071"/>
    <lineage>
        <taxon>Eukaryota</taxon>
        <taxon>Fungi</taxon>
        <taxon>Dikarya</taxon>
        <taxon>Ascomycota</taxon>
        <taxon>Pezizomycotina</taxon>
        <taxon>Sordariomycetes</taxon>
        <taxon>Hypocreomycetidae</taxon>
        <taxon>Hypocreales</taxon>
        <taxon>Hypocreaceae</taxon>
        <taxon>Trichoderma</taxon>
    </lineage>
</organism>
<name>G9N5G9_HYPVG</name>
<dbReference type="OMA" id="PPESQWI"/>
<reference evidence="4 5" key="1">
    <citation type="journal article" date="2011" name="Genome Biol.">
        <title>Comparative genome sequence analysis underscores mycoparasitism as the ancestral life style of Trichoderma.</title>
        <authorList>
            <person name="Kubicek C.P."/>
            <person name="Herrera-Estrella A."/>
            <person name="Seidl-Seiboth V."/>
            <person name="Martinez D.A."/>
            <person name="Druzhinina I.S."/>
            <person name="Thon M."/>
            <person name="Zeilinger S."/>
            <person name="Casas-Flores S."/>
            <person name="Horwitz B.A."/>
            <person name="Mukherjee P.K."/>
            <person name="Mukherjee M."/>
            <person name="Kredics L."/>
            <person name="Alcaraz L.D."/>
            <person name="Aerts A."/>
            <person name="Antal Z."/>
            <person name="Atanasova L."/>
            <person name="Cervantes-Badillo M.G."/>
            <person name="Challacombe J."/>
            <person name="Chertkov O."/>
            <person name="McCluskey K."/>
            <person name="Coulpier F."/>
            <person name="Deshpande N."/>
            <person name="von Doehren H."/>
            <person name="Ebbole D.J."/>
            <person name="Esquivel-Naranjo E.U."/>
            <person name="Fekete E."/>
            <person name="Flipphi M."/>
            <person name="Glaser F."/>
            <person name="Gomez-Rodriguez E.Y."/>
            <person name="Gruber S."/>
            <person name="Han C."/>
            <person name="Henrissat B."/>
            <person name="Hermosa R."/>
            <person name="Hernandez-Onate M."/>
            <person name="Karaffa L."/>
            <person name="Kosti I."/>
            <person name="Le Crom S."/>
            <person name="Lindquist E."/>
            <person name="Lucas S."/>
            <person name="Luebeck M."/>
            <person name="Luebeck P.S."/>
            <person name="Margeot A."/>
            <person name="Metz B."/>
            <person name="Misra M."/>
            <person name="Nevalainen H."/>
            <person name="Omann M."/>
            <person name="Packer N."/>
            <person name="Perrone G."/>
            <person name="Uresti-Rivera E.E."/>
            <person name="Salamov A."/>
            <person name="Schmoll M."/>
            <person name="Seiboth B."/>
            <person name="Shapiro H."/>
            <person name="Sukno S."/>
            <person name="Tamayo-Ramos J.A."/>
            <person name="Tisch D."/>
            <person name="Wiest A."/>
            <person name="Wilkinson H.H."/>
            <person name="Zhang M."/>
            <person name="Coutinho P.M."/>
            <person name="Kenerley C.M."/>
            <person name="Monte E."/>
            <person name="Baker S.E."/>
            <person name="Grigoriev I.V."/>
        </authorList>
    </citation>
    <scope>NUCLEOTIDE SEQUENCE [LARGE SCALE GENOMIC DNA]</scope>
    <source>
        <strain evidence="5">Gv29-8 / FGSC 10586</strain>
    </source>
</reference>
<comment type="caution">
    <text evidence="4">The sequence shown here is derived from an EMBL/GenBank/DDBJ whole genome shotgun (WGS) entry which is preliminary data.</text>
</comment>
<dbReference type="RefSeq" id="XP_013952214.1">
    <property type="nucleotide sequence ID" value="XM_014096739.1"/>
</dbReference>
<dbReference type="GeneID" id="25790317"/>
<dbReference type="Pfam" id="PF08240">
    <property type="entry name" value="ADH_N"/>
    <property type="match status" value="1"/>
</dbReference>
<evidence type="ECO:0000259" key="3">
    <source>
        <dbReference type="SMART" id="SM00829"/>
    </source>
</evidence>
<dbReference type="InterPro" id="IPR047122">
    <property type="entry name" value="Trans-enoyl_RdTase-like"/>
</dbReference>
<dbReference type="GO" id="GO:0016651">
    <property type="term" value="F:oxidoreductase activity, acting on NAD(P)H"/>
    <property type="evidence" value="ECO:0007669"/>
    <property type="project" value="InterPro"/>
</dbReference>
<dbReference type="CDD" id="cd08249">
    <property type="entry name" value="enoyl_reductase_like"/>
    <property type="match status" value="1"/>
</dbReference>
<keyword evidence="5" id="KW-1185">Reference proteome</keyword>
<accession>G9N5G9</accession>
<gene>
    <name evidence="4" type="ORF">TRIVIDRAFT_204945</name>
</gene>
<dbReference type="SMART" id="SM00829">
    <property type="entry name" value="PKS_ER"/>
    <property type="match status" value="1"/>
</dbReference>
<evidence type="ECO:0000256" key="1">
    <source>
        <dbReference type="ARBA" id="ARBA00008072"/>
    </source>
</evidence>
<dbReference type="HOGENOM" id="CLU_026673_16_5_1"/>
<dbReference type="OrthoDB" id="9992527at2759"/>
<evidence type="ECO:0000256" key="2">
    <source>
        <dbReference type="ARBA" id="ARBA00023002"/>
    </source>
</evidence>
<evidence type="ECO:0000313" key="5">
    <source>
        <dbReference type="Proteomes" id="UP000007115"/>
    </source>
</evidence>
<comment type="similarity">
    <text evidence="1">Belongs to the zinc-containing alcohol dehydrogenase family.</text>
</comment>
<dbReference type="Gene3D" id="3.40.50.720">
    <property type="entry name" value="NAD(P)-binding Rossmann-like Domain"/>
    <property type="match status" value="1"/>
</dbReference>
<dbReference type="InParanoid" id="G9N5G9"/>
<dbReference type="Gene3D" id="3.90.180.10">
    <property type="entry name" value="Medium-chain alcohol dehydrogenases, catalytic domain"/>
    <property type="match status" value="1"/>
</dbReference>
<sequence>MAEQKAVMITGRGERLVLGTRPIPTPGPNEVLVKISIAGLNPHDQYVRDLGYFIGDNVPSPFGIDIVGVVHALGKGVDKFQVGDLVFGNGDPFIGDYMGTQEYAIMDVGFMGRVPSSITQDEAATLPLNVLTMYIALFHSSTHAIPSPLAPEGQSFDYKNTPLAIIGGGSNCGKFAIQLAKWAGFGTIIAIAGKANSNLLRDHGATHVIDRTLSNDDIEAQVRSIVGDNLLHVCTAVATKDLTLGARILSNSKKGILVPLTAGEVDDTKLNKQAGYQLRRFLCRPHEDDRRELSTVFWKSFPDLVDKGVFKPTPFEIVKGLDADKINEILDQYGAAKNPTRPNVHVTEV</sequence>
<dbReference type="eggNOG" id="KOG1198">
    <property type="taxonomic scope" value="Eukaryota"/>
</dbReference>